<dbReference type="Pfam" id="PF00501">
    <property type="entry name" value="AMP-binding"/>
    <property type="match status" value="1"/>
</dbReference>
<gene>
    <name evidence="2" type="ORF">C7I84_07110</name>
</gene>
<evidence type="ECO:0000259" key="1">
    <source>
        <dbReference type="Pfam" id="PF00501"/>
    </source>
</evidence>
<reference evidence="2 3" key="1">
    <citation type="submission" date="2018-03" db="EMBL/GenBank/DDBJ databases">
        <title>The draft genome of Mesorhizobium sp. 6GN-30.</title>
        <authorList>
            <person name="Liu L."/>
            <person name="Li L."/>
            <person name="Wang T."/>
            <person name="Zhang X."/>
            <person name="Liang L."/>
        </authorList>
    </citation>
    <scope>NUCLEOTIDE SEQUENCE [LARGE SCALE GENOMIC DNA]</scope>
    <source>
        <strain evidence="2 3">6GN30</strain>
    </source>
</reference>
<comment type="caution">
    <text evidence="2">The sequence shown here is derived from an EMBL/GenBank/DDBJ whole genome shotgun (WGS) entry which is preliminary data.</text>
</comment>
<dbReference type="AlphaFoldDB" id="A0A2P7SLM5"/>
<dbReference type="Gene3D" id="3.40.50.12780">
    <property type="entry name" value="N-terminal domain of ligase-like"/>
    <property type="match status" value="1"/>
</dbReference>
<dbReference type="SUPFAM" id="SSF56801">
    <property type="entry name" value="Acetyl-CoA synthetase-like"/>
    <property type="match status" value="1"/>
</dbReference>
<dbReference type="InterPro" id="IPR045851">
    <property type="entry name" value="AMP-bd_C_sf"/>
</dbReference>
<dbReference type="Proteomes" id="UP000241229">
    <property type="component" value="Unassembled WGS sequence"/>
</dbReference>
<dbReference type="PANTHER" id="PTHR43845:SF1">
    <property type="entry name" value="BLR5969 PROTEIN"/>
    <property type="match status" value="1"/>
</dbReference>
<dbReference type="Gene3D" id="3.30.300.30">
    <property type="match status" value="1"/>
</dbReference>
<dbReference type="InterPro" id="IPR042099">
    <property type="entry name" value="ANL_N_sf"/>
</dbReference>
<evidence type="ECO:0000313" key="3">
    <source>
        <dbReference type="Proteomes" id="UP000241229"/>
    </source>
</evidence>
<protein>
    <submittedName>
        <fullName evidence="2">AMP-dependent synthetase</fullName>
    </submittedName>
</protein>
<sequence length="418" mass="43712">MTDHFDTLETRAPSDREAALFGALPSFLDKATRAAPALAARLAGIDLSTVTDRAALAKLPVLRKSELMAMQAETPPFGGFANLGALAGRRVFQSPGPLWEPEDDSGEAARATARAFFAAGVRAGDIVHNAFSHHMTPGGFLLDAGARALGCTVFPAGVGNTDMQVEAAAALRPSVYCGTPDFLKTLLDRAAETGKDLSSFKRALVSGGALFPSLRADYLSRGIAVMQCYATAEFGVIAYETAAPDGTPNPGMLVNEHVVVEIVRPGTGEPLADGEVGEVVVTGFNPAYPLVRLGTGDLSAVLSGPSPCGRTNMRIRGWMGRADQRTKVKGMFVDPAQVAEVTRRFPGVARARLVVSRDGAADAMTLQVEPKPGAVVDAAAIGTVLRDVTRLGGGVTIVEPGALPNDGKVIADERDYEK</sequence>
<dbReference type="PANTHER" id="PTHR43845">
    <property type="entry name" value="BLR5969 PROTEIN"/>
    <property type="match status" value="1"/>
</dbReference>
<proteinExistence type="predicted"/>
<dbReference type="InterPro" id="IPR000873">
    <property type="entry name" value="AMP-dep_synth/lig_dom"/>
</dbReference>
<keyword evidence="3" id="KW-1185">Reference proteome</keyword>
<dbReference type="EMBL" id="PXYK01000005">
    <property type="protein sequence ID" value="PSJ63392.1"/>
    <property type="molecule type" value="Genomic_DNA"/>
</dbReference>
<name>A0A2P7SLM5_9HYPH</name>
<feature type="domain" description="AMP-dependent synthetase/ligase" evidence="1">
    <location>
        <begin position="150"/>
        <end position="283"/>
    </location>
</feature>
<dbReference type="OrthoDB" id="580775at2"/>
<accession>A0A2P7SLM5</accession>
<dbReference type="RefSeq" id="WP_106771455.1">
    <property type="nucleotide sequence ID" value="NZ_PXYK01000005.1"/>
</dbReference>
<evidence type="ECO:0000313" key="2">
    <source>
        <dbReference type="EMBL" id="PSJ63392.1"/>
    </source>
</evidence>
<organism evidence="2 3">
    <name type="scientific">Kumtagia ephedrae</name>
    <dbReference type="NCBI Taxonomy" id="2116701"/>
    <lineage>
        <taxon>Bacteria</taxon>
        <taxon>Pseudomonadati</taxon>
        <taxon>Pseudomonadota</taxon>
        <taxon>Alphaproteobacteria</taxon>
        <taxon>Hyphomicrobiales</taxon>
        <taxon>Phyllobacteriaceae</taxon>
        <taxon>Kumtagia</taxon>
    </lineage>
</organism>